<evidence type="ECO:0000259" key="5">
    <source>
        <dbReference type="PROSITE" id="PS51767"/>
    </source>
</evidence>
<dbReference type="PANTHER" id="PTHR47966">
    <property type="entry name" value="BETA-SITE APP-CLEAVING ENZYME, ISOFORM A-RELATED"/>
    <property type="match status" value="1"/>
</dbReference>
<keyword evidence="3" id="KW-0378">Hydrolase</keyword>
<evidence type="ECO:0000313" key="7">
    <source>
        <dbReference type="Proteomes" id="UP001628179"/>
    </source>
</evidence>
<evidence type="ECO:0000313" key="6">
    <source>
        <dbReference type="EMBL" id="GAB1317479.1"/>
    </source>
</evidence>
<dbReference type="GeneID" id="98178432"/>
<dbReference type="Gene3D" id="2.40.70.10">
    <property type="entry name" value="Acid Proteases"/>
    <property type="match status" value="2"/>
</dbReference>
<organism evidence="6 7">
    <name type="scientific">Madurella fahalii</name>
    <dbReference type="NCBI Taxonomy" id="1157608"/>
    <lineage>
        <taxon>Eukaryota</taxon>
        <taxon>Fungi</taxon>
        <taxon>Dikarya</taxon>
        <taxon>Ascomycota</taxon>
        <taxon>Pezizomycotina</taxon>
        <taxon>Sordariomycetes</taxon>
        <taxon>Sordariomycetidae</taxon>
        <taxon>Sordariales</taxon>
        <taxon>Sordariales incertae sedis</taxon>
        <taxon>Madurella</taxon>
    </lineage>
</organism>
<dbReference type="InterPro" id="IPR033121">
    <property type="entry name" value="PEPTIDASE_A1"/>
</dbReference>
<proteinExistence type="inferred from homology"/>
<accession>A0ABQ0GI95</accession>
<gene>
    <name evidence="6" type="ORF">MFIFM68171_07689</name>
</gene>
<evidence type="ECO:0000256" key="1">
    <source>
        <dbReference type="ARBA" id="ARBA00007447"/>
    </source>
</evidence>
<dbReference type="PRINTS" id="PR00792">
    <property type="entry name" value="PEPSIN"/>
</dbReference>
<dbReference type="PANTHER" id="PTHR47966:SF51">
    <property type="entry name" value="BETA-SITE APP-CLEAVING ENZYME, ISOFORM A-RELATED"/>
    <property type="match status" value="1"/>
</dbReference>
<feature type="domain" description="Peptidase A1" evidence="5">
    <location>
        <begin position="61"/>
        <end position="407"/>
    </location>
</feature>
<dbReference type="InterPro" id="IPR034164">
    <property type="entry name" value="Pepsin-like_dom"/>
</dbReference>
<comment type="similarity">
    <text evidence="1 3">Belongs to the peptidase A1 family.</text>
</comment>
<dbReference type="SUPFAM" id="SSF50630">
    <property type="entry name" value="Acid proteases"/>
    <property type="match status" value="1"/>
</dbReference>
<dbReference type="InterPro" id="IPR021109">
    <property type="entry name" value="Peptidase_aspartic_dom_sf"/>
</dbReference>
<evidence type="ECO:0000256" key="2">
    <source>
        <dbReference type="ARBA" id="ARBA00022750"/>
    </source>
</evidence>
<reference evidence="6 7" key="1">
    <citation type="submission" date="2024-09" db="EMBL/GenBank/DDBJ databases">
        <title>Itraconazole resistance in Madurella fahalii resulting from another homologue of gene encoding cytochrome P450 14-alpha sterol demethylase (CYP51).</title>
        <authorList>
            <person name="Yoshioka I."/>
            <person name="Fahal A.H."/>
            <person name="Kaneko S."/>
            <person name="Yaguchi T."/>
        </authorList>
    </citation>
    <scope>NUCLEOTIDE SEQUENCE [LARGE SCALE GENOMIC DNA]</scope>
    <source>
        <strain evidence="6 7">IFM 68171</strain>
    </source>
</reference>
<dbReference type="InterPro" id="IPR001461">
    <property type="entry name" value="Aspartic_peptidase_A1"/>
</dbReference>
<sequence length="411" mass="44507">MKMFVSFGLSIALCFASALRGVRTANIPVPLERGISTPDISSEPVHIDLTVWRRGRIELQWSGNVAVGSPPQNFNVVFDTGAPFLVLPGSNCTMCGHHPLFDPSNSSTFSNQPGIRLEGVFAGSSGDTLPPTDGQGANCTVVTDTVHIVDRNAPQQQFLLCDVYSQPLAEQLADGIFGLSSTHNFTFGPWSNFQTAYGNLVRSGELRQPEFGFSYVETKDRAGRLTLGGTDRSLYIPRTLKTIPLDWPLSEGRASWVVGVHAARIGDALLANSSNSVTLVDTGAAVVITPDFDTTRDLYALMSNQIQPMGDRTWGAPCHVLDSVVEDVTFTFGGDTAGQQVEVKIDKRFVNVGEYPGKPGICQGVFLDPVRPAREPLHGRRAWIIGSPLLRSYYTVWNGETGTLGFARPSC</sequence>
<comment type="caution">
    <text evidence="6">The sequence shown here is derived from an EMBL/GenBank/DDBJ whole genome shotgun (WGS) entry which is preliminary data.</text>
</comment>
<keyword evidence="2 3" id="KW-0064">Aspartyl protease</keyword>
<dbReference type="RefSeq" id="XP_070919210.1">
    <property type="nucleotide sequence ID" value="XM_071063109.1"/>
</dbReference>
<keyword evidence="4" id="KW-0732">Signal</keyword>
<dbReference type="PROSITE" id="PS51767">
    <property type="entry name" value="PEPTIDASE_A1"/>
    <property type="match status" value="1"/>
</dbReference>
<dbReference type="EMBL" id="BAAFSV010000004">
    <property type="protein sequence ID" value="GAB1317479.1"/>
    <property type="molecule type" value="Genomic_DNA"/>
</dbReference>
<keyword evidence="7" id="KW-1185">Reference proteome</keyword>
<dbReference type="InterPro" id="IPR001969">
    <property type="entry name" value="Aspartic_peptidase_AS"/>
</dbReference>
<dbReference type="CDD" id="cd05471">
    <property type="entry name" value="pepsin_like"/>
    <property type="match status" value="1"/>
</dbReference>
<dbReference type="Proteomes" id="UP001628179">
    <property type="component" value="Unassembled WGS sequence"/>
</dbReference>
<protein>
    <submittedName>
        <fullName evidence="6">Aspartic peptidase domain-containing protein</fullName>
    </submittedName>
</protein>
<evidence type="ECO:0000256" key="3">
    <source>
        <dbReference type="RuleBase" id="RU000454"/>
    </source>
</evidence>
<keyword evidence="3" id="KW-0645">Protease</keyword>
<feature type="chain" id="PRO_5045235813" evidence="4">
    <location>
        <begin position="25"/>
        <end position="411"/>
    </location>
</feature>
<feature type="signal peptide" evidence="4">
    <location>
        <begin position="1"/>
        <end position="24"/>
    </location>
</feature>
<name>A0ABQ0GI95_9PEZI</name>
<evidence type="ECO:0000256" key="4">
    <source>
        <dbReference type="SAM" id="SignalP"/>
    </source>
</evidence>
<dbReference type="Pfam" id="PF00026">
    <property type="entry name" value="Asp"/>
    <property type="match status" value="1"/>
</dbReference>
<dbReference type="PROSITE" id="PS00141">
    <property type="entry name" value="ASP_PROTEASE"/>
    <property type="match status" value="1"/>
</dbReference>